<dbReference type="AlphaFoldDB" id="A0A8H3NSY4"/>
<organism evidence="1 2">
    <name type="scientific">Aspergillus udagawae</name>
    <dbReference type="NCBI Taxonomy" id="91492"/>
    <lineage>
        <taxon>Eukaryota</taxon>
        <taxon>Fungi</taxon>
        <taxon>Dikarya</taxon>
        <taxon>Ascomycota</taxon>
        <taxon>Pezizomycotina</taxon>
        <taxon>Eurotiomycetes</taxon>
        <taxon>Eurotiomycetidae</taxon>
        <taxon>Eurotiales</taxon>
        <taxon>Aspergillaceae</taxon>
        <taxon>Aspergillus</taxon>
        <taxon>Aspergillus subgen. Fumigati</taxon>
    </lineage>
</organism>
<name>A0A8H3NSY4_9EURO</name>
<proteinExistence type="predicted"/>
<gene>
    <name evidence="1" type="ORF">IFM46972_05390</name>
</gene>
<sequence length="46" mass="5406">MELSLCPEASESKKTRERLFRACDACYRRKTWASGMETTNRPQNRP</sequence>
<reference evidence="1 2" key="1">
    <citation type="submission" date="2020-01" db="EMBL/GenBank/DDBJ databases">
        <title>Draft genome sequence of Aspergillus udagawae IFM 46972.</title>
        <authorList>
            <person name="Takahashi H."/>
            <person name="Yaguchi T."/>
        </authorList>
    </citation>
    <scope>NUCLEOTIDE SEQUENCE [LARGE SCALE GENOMIC DNA]</scope>
    <source>
        <strain evidence="1 2">IFM 46972</strain>
    </source>
</reference>
<evidence type="ECO:0000313" key="2">
    <source>
        <dbReference type="Proteomes" id="UP000465221"/>
    </source>
</evidence>
<comment type="caution">
    <text evidence="1">The sequence shown here is derived from an EMBL/GenBank/DDBJ whole genome shotgun (WGS) entry which is preliminary data.</text>
</comment>
<dbReference type="Proteomes" id="UP000465221">
    <property type="component" value="Unassembled WGS sequence"/>
</dbReference>
<evidence type="ECO:0000313" key="1">
    <source>
        <dbReference type="EMBL" id="GFF37964.1"/>
    </source>
</evidence>
<accession>A0A8H3NSY4</accession>
<dbReference type="EMBL" id="BLKC01000033">
    <property type="protein sequence ID" value="GFF37964.1"/>
    <property type="molecule type" value="Genomic_DNA"/>
</dbReference>
<protein>
    <submittedName>
        <fullName evidence="1">Uncharacterized protein</fullName>
    </submittedName>
</protein>